<evidence type="ECO:0000256" key="8">
    <source>
        <dbReference type="ARBA" id="ARBA00039102"/>
    </source>
</evidence>
<dbReference type="InterPro" id="IPR011032">
    <property type="entry name" value="GroES-like_sf"/>
</dbReference>
<dbReference type="GO" id="GO:0008270">
    <property type="term" value="F:zinc ion binding"/>
    <property type="evidence" value="ECO:0007669"/>
    <property type="project" value="InterPro"/>
</dbReference>
<dbReference type="InterPro" id="IPR050129">
    <property type="entry name" value="Zn_alcohol_dh"/>
</dbReference>
<keyword evidence="3 12" id="KW-0862">Zinc</keyword>
<dbReference type="GO" id="GO:0016491">
    <property type="term" value="F:oxidoreductase activity"/>
    <property type="evidence" value="ECO:0007669"/>
    <property type="project" value="UniProtKB-KW"/>
</dbReference>
<dbReference type="EMBL" id="CP109546">
    <property type="protein sequence ID" value="WTZ07748.1"/>
    <property type="molecule type" value="Genomic_DNA"/>
</dbReference>
<feature type="domain" description="Alcohol dehydrogenase-like C-terminal" evidence="13">
    <location>
        <begin position="180"/>
        <end position="297"/>
    </location>
</feature>
<comment type="similarity">
    <text evidence="7">Belongs to the zinc-containing alcohol dehydrogenase family. DOIA dehydrogenase subfamily.</text>
</comment>
<comment type="catalytic activity">
    <reaction evidence="10">
        <text>2-deoxy-scyllo-inosamine + NAD(+) = 3-amino-2,3-dideoxy-scyllo-inosose + NADH + H(+)</text>
        <dbReference type="Rhea" id="RHEA:33883"/>
        <dbReference type="ChEBI" id="CHEBI:15378"/>
        <dbReference type="ChEBI" id="CHEBI:57540"/>
        <dbReference type="ChEBI" id="CHEBI:57945"/>
        <dbReference type="ChEBI" id="CHEBI:65002"/>
        <dbReference type="ChEBI" id="CHEBI:65003"/>
        <dbReference type="EC" id="1.1.1.329"/>
    </reaction>
</comment>
<evidence type="ECO:0000256" key="11">
    <source>
        <dbReference type="ARBA" id="ARBA00049085"/>
    </source>
</evidence>
<evidence type="ECO:0000259" key="13">
    <source>
        <dbReference type="Pfam" id="PF00107"/>
    </source>
</evidence>
<dbReference type="Pfam" id="PF08240">
    <property type="entry name" value="ADH_N"/>
    <property type="match status" value="1"/>
</dbReference>
<dbReference type="SUPFAM" id="SSF51735">
    <property type="entry name" value="NAD(P)-binding Rossmann-fold domains"/>
    <property type="match status" value="1"/>
</dbReference>
<dbReference type="PANTHER" id="PTHR43401">
    <property type="entry name" value="L-THREONINE 3-DEHYDROGENASE"/>
    <property type="match status" value="1"/>
</dbReference>
<dbReference type="PROSITE" id="PS00059">
    <property type="entry name" value="ADH_ZINC"/>
    <property type="match status" value="1"/>
</dbReference>
<evidence type="ECO:0000256" key="10">
    <source>
        <dbReference type="ARBA" id="ARBA00048685"/>
    </source>
</evidence>
<evidence type="ECO:0000259" key="14">
    <source>
        <dbReference type="Pfam" id="PF08240"/>
    </source>
</evidence>
<evidence type="ECO:0000256" key="12">
    <source>
        <dbReference type="RuleBase" id="RU361277"/>
    </source>
</evidence>
<dbReference type="Gene3D" id="3.90.180.10">
    <property type="entry name" value="Medium-chain alcohol dehydrogenases, catalytic domain"/>
    <property type="match status" value="1"/>
</dbReference>
<comment type="cofactor">
    <cofactor evidence="1 12">
        <name>Zn(2+)</name>
        <dbReference type="ChEBI" id="CHEBI:29105"/>
    </cofactor>
</comment>
<dbReference type="AlphaFoldDB" id="A0AAU3HQM5"/>
<evidence type="ECO:0000313" key="15">
    <source>
        <dbReference type="EMBL" id="WTZ07748.1"/>
    </source>
</evidence>
<evidence type="ECO:0000256" key="3">
    <source>
        <dbReference type="ARBA" id="ARBA00022833"/>
    </source>
</evidence>
<dbReference type="Pfam" id="PF00107">
    <property type="entry name" value="ADH_zinc_N"/>
    <property type="match status" value="1"/>
</dbReference>
<dbReference type="SUPFAM" id="SSF50129">
    <property type="entry name" value="GroES-like"/>
    <property type="match status" value="1"/>
</dbReference>
<evidence type="ECO:0000256" key="4">
    <source>
        <dbReference type="ARBA" id="ARBA00023002"/>
    </source>
</evidence>
<dbReference type="EC" id="1.1.1.329" evidence="8"/>
<dbReference type="InterPro" id="IPR002328">
    <property type="entry name" value="ADH_Zn_CS"/>
</dbReference>
<dbReference type="InterPro" id="IPR013154">
    <property type="entry name" value="ADH-like_N"/>
</dbReference>
<keyword evidence="4" id="KW-0560">Oxidoreductase</keyword>
<evidence type="ECO:0000256" key="5">
    <source>
        <dbReference type="ARBA" id="ARBA00037678"/>
    </source>
</evidence>
<keyword evidence="2 12" id="KW-0479">Metal-binding</keyword>
<proteinExistence type="inferred from homology"/>
<name>A0AAU3HQM5_9ACTN</name>
<comment type="catalytic activity">
    <reaction evidence="11">
        <text>2-deoxy-scyllo-inosamine + NADP(+) = 3-amino-2,3-dideoxy-scyllo-inosose + NADPH + H(+)</text>
        <dbReference type="Rhea" id="RHEA:33879"/>
        <dbReference type="ChEBI" id="CHEBI:15378"/>
        <dbReference type="ChEBI" id="CHEBI:57783"/>
        <dbReference type="ChEBI" id="CHEBI:58349"/>
        <dbReference type="ChEBI" id="CHEBI:65002"/>
        <dbReference type="ChEBI" id="CHEBI:65003"/>
        <dbReference type="EC" id="1.1.1.329"/>
    </reaction>
</comment>
<feature type="domain" description="Alcohol dehydrogenase-like N-terminal" evidence="14">
    <location>
        <begin position="23"/>
        <end position="139"/>
    </location>
</feature>
<organism evidence="15">
    <name type="scientific">Streptomyces sp. NBC_01393</name>
    <dbReference type="NCBI Taxonomy" id="2903851"/>
    <lineage>
        <taxon>Bacteria</taxon>
        <taxon>Bacillati</taxon>
        <taxon>Actinomycetota</taxon>
        <taxon>Actinomycetes</taxon>
        <taxon>Kitasatosporales</taxon>
        <taxon>Streptomycetaceae</taxon>
        <taxon>Streptomyces</taxon>
    </lineage>
</organism>
<accession>A0AAU3HQM5</accession>
<evidence type="ECO:0000256" key="7">
    <source>
        <dbReference type="ARBA" id="ARBA00038004"/>
    </source>
</evidence>
<evidence type="ECO:0000256" key="9">
    <source>
        <dbReference type="ARBA" id="ARBA00039387"/>
    </source>
</evidence>
<comment type="pathway">
    <text evidence="6">Metabolic intermediate biosynthesis; 2-deoxystreptamine biosynthesis; 2-deoxystreptamine from D-glucose 6-phosphate: step 3/4.</text>
</comment>
<dbReference type="InterPro" id="IPR013149">
    <property type="entry name" value="ADH-like_C"/>
</dbReference>
<dbReference type="PANTHER" id="PTHR43401:SF2">
    <property type="entry name" value="L-THREONINE 3-DEHYDROGENASE"/>
    <property type="match status" value="1"/>
</dbReference>
<dbReference type="Gene3D" id="3.40.50.720">
    <property type="entry name" value="NAD(P)-binding Rossmann-like Domain"/>
    <property type="match status" value="1"/>
</dbReference>
<comment type="function">
    <text evidence="5">Catalyzes the oxidation of 2-deoxy-scyllo-inosamine (DOIA) with NAD(+) or NADP(+), forming 3-amino-2,3-dideoxy-scyllo-inosose (amino-DOI).</text>
</comment>
<evidence type="ECO:0000256" key="1">
    <source>
        <dbReference type="ARBA" id="ARBA00001947"/>
    </source>
</evidence>
<gene>
    <name evidence="15" type="ORF">OG699_06900</name>
</gene>
<sequence>MRIALVTSPGSVEISDTPVPEIGEDDVLVRIAACGLCTMEARLYTGEMPVYPVAAGHEVSGRIERVGARAAALEDAPAVGDLVTLDLLTRCGTCRNCRAGDSAVCASPQGSLLPNGSISMGAGLSEYVRVPAAHAWPVGDADPVHAAMGEPLACVVHSFRRAAFRPGDRVAVVGAGFMGRLHLLLAQHEQARSVTVVETDAERRQAALAAGANQAVTPQDAGELPSADVVFVTIASPEAIATAFRAAADGARIVLFGGSHDTPDAVLPGYEVHRRQLTVTGSYSQEPADWRTAAALLRSGVLAGRLAPLITSRHELGDVEKALAESSRSPVYRVFVEPR</sequence>
<dbReference type="InterPro" id="IPR036291">
    <property type="entry name" value="NAD(P)-bd_dom_sf"/>
</dbReference>
<evidence type="ECO:0000256" key="6">
    <source>
        <dbReference type="ARBA" id="ARBA00037908"/>
    </source>
</evidence>
<reference evidence="15" key="1">
    <citation type="submission" date="2022-10" db="EMBL/GenBank/DDBJ databases">
        <title>The complete genomes of actinobacterial strains from the NBC collection.</title>
        <authorList>
            <person name="Joergensen T.S."/>
            <person name="Alvarez Arevalo M."/>
            <person name="Sterndorff E.B."/>
            <person name="Faurdal D."/>
            <person name="Vuksanovic O."/>
            <person name="Mourched A.-S."/>
            <person name="Charusanti P."/>
            <person name="Shaw S."/>
            <person name="Blin K."/>
            <person name="Weber T."/>
        </authorList>
    </citation>
    <scope>NUCLEOTIDE SEQUENCE</scope>
    <source>
        <strain evidence="15">NBC_01393</strain>
    </source>
</reference>
<evidence type="ECO:0000256" key="2">
    <source>
        <dbReference type="ARBA" id="ARBA00022723"/>
    </source>
</evidence>
<protein>
    <recommendedName>
        <fullName evidence="9">2-deoxy-scyllo-inosamine dehydrogenase</fullName>
        <ecNumber evidence="8">1.1.1.329</ecNumber>
    </recommendedName>
</protein>